<name>V6KU82_STRRC</name>
<dbReference type="HOGENOM" id="CLU_3173862_0_0_11"/>
<sequence>MTAAGSGFALPPGATLLGRTLLDPRALYFVSYDGLVNNNSFQKNGLS</sequence>
<dbReference type="EMBL" id="AWQX01000045">
    <property type="protein sequence ID" value="EST35662.1"/>
    <property type="molecule type" value="Genomic_DNA"/>
</dbReference>
<gene>
    <name evidence="1" type="ORF">M878_04630</name>
</gene>
<keyword evidence="2" id="KW-1185">Reference proteome</keyword>
<reference evidence="1 2" key="1">
    <citation type="journal article" date="2014" name="Genome Announc.">
        <title>Draft Genome Sequence of Streptomyces roseochromogenes subsp. oscitans DS 12.976, Producer of the Aminocoumarin Antibiotic Clorobiocin.</title>
        <authorList>
            <person name="Ruckert C."/>
            <person name="Kalinowski J."/>
            <person name="Heide L."/>
            <person name="Apel A.K."/>
        </authorList>
    </citation>
    <scope>NUCLEOTIDE SEQUENCE [LARGE SCALE GENOMIC DNA]</scope>
    <source>
        <strain evidence="1 2">DS 12.976</strain>
    </source>
</reference>
<dbReference type="Proteomes" id="UP000017984">
    <property type="component" value="Chromosome"/>
</dbReference>
<dbReference type="RefSeq" id="WP_023544931.1">
    <property type="nucleotide sequence ID" value="NZ_CM002285.1"/>
</dbReference>
<comment type="caution">
    <text evidence="1">The sequence shown here is derived from an EMBL/GenBank/DDBJ whole genome shotgun (WGS) entry which is preliminary data.</text>
</comment>
<dbReference type="AlphaFoldDB" id="V6KU82"/>
<accession>V6KU82</accession>
<dbReference type="OrthoDB" id="223410at2"/>
<dbReference type="STRING" id="1352936.M878_04630"/>
<protein>
    <submittedName>
        <fullName evidence="1">Uncharacterized protein</fullName>
    </submittedName>
</protein>
<evidence type="ECO:0000313" key="2">
    <source>
        <dbReference type="Proteomes" id="UP000017984"/>
    </source>
</evidence>
<evidence type="ECO:0000313" key="1">
    <source>
        <dbReference type="EMBL" id="EST35662.1"/>
    </source>
</evidence>
<proteinExistence type="predicted"/>
<dbReference type="PATRIC" id="fig|1352936.5.peg.996"/>
<organism evidence="1 2">
    <name type="scientific">Streptomyces roseochromogenus subsp. oscitans DS 12.976</name>
    <dbReference type="NCBI Taxonomy" id="1352936"/>
    <lineage>
        <taxon>Bacteria</taxon>
        <taxon>Bacillati</taxon>
        <taxon>Actinomycetota</taxon>
        <taxon>Actinomycetes</taxon>
        <taxon>Kitasatosporales</taxon>
        <taxon>Streptomycetaceae</taxon>
        <taxon>Streptomyces</taxon>
    </lineage>
</organism>